<dbReference type="InterPro" id="IPR051411">
    <property type="entry name" value="Polyketide_trans_af380"/>
</dbReference>
<sequence>MFQTEVTFDSAGIEIAAHLYAPRDPSPGPRPALVVGHPGTGVKEQTSGTYARLMAEHGFLTLAFDAACQGASGGLPRGLEDPAQRVEDFKAAVSYLTTRPEADADRIGLLGICASGGYALAATGGDHRVKAVATVCTADPSRQFRLGADGTQDPAVFQTLLNAAAQARTRAARGEDPGVMTMFPETAEQAGALGGEHGAEGFEYYRTPRGEHERSAKFLAWQSIDKLAFYDAFFAVPLIGDRPILQIIGERAVTSWMAVEAHQRATGPSELHWIKGASHVDLYDKREYIDPAVDKLTDYFTTHLGRSL</sequence>
<dbReference type="Pfam" id="PF02129">
    <property type="entry name" value="Peptidase_S15"/>
    <property type="match status" value="1"/>
</dbReference>
<evidence type="ECO:0000259" key="1">
    <source>
        <dbReference type="Pfam" id="PF02129"/>
    </source>
</evidence>
<feature type="domain" description="Xaa-Pro dipeptidyl-peptidase-like" evidence="1">
    <location>
        <begin position="12"/>
        <end position="172"/>
    </location>
</feature>
<organism evidence="2 3">
    <name type="scientific">Streptomyces roseirectus</name>
    <dbReference type="NCBI Taxonomy" id="2768066"/>
    <lineage>
        <taxon>Bacteria</taxon>
        <taxon>Bacillati</taxon>
        <taxon>Actinomycetota</taxon>
        <taxon>Actinomycetes</taxon>
        <taxon>Kitasatosporales</taxon>
        <taxon>Streptomycetaceae</taxon>
        <taxon>Streptomyces</taxon>
    </lineage>
</organism>
<name>A0A7H0IRR1_9ACTN</name>
<dbReference type="InterPro" id="IPR029058">
    <property type="entry name" value="AB_hydrolase_fold"/>
</dbReference>
<keyword evidence="3" id="KW-1185">Reference proteome</keyword>
<dbReference type="InterPro" id="IPR000383">
    <property type="entry name" value="Xaa-Pro-like_dom"/>
</dbReference>
<dbReference type="RefSeq" id="WP_187752398.1">
    <property type="nucleotide sequence ID" value="NZ_CP060828.1"/>
</dbReference>
<dbReference type="AlphaFoldDB" id="A0A7H0IRR1"/>
<gene>
    <name evidence="2" type="ORF">IAG44_42800</name>
</gene>
<dbReference type="Proteomes" id="UP000516052">
    <property type="component" value="Chromosome"/>
</dbReference>
<dbReference type="EMBL" id="CP060828">
    <property type="protein sequence ID" value="QNP75477.1"/>
    <property type="molecule type" value="Genomic_DNA"/>
</dbReference>
<accession>A0A7H0IRR1</accession>
<dbReference type="GO" id="GO:0016787">
    <property type="term" value="F:hydrolase activity"/>
    <property type="evidence" value="ECO:0007669"/>
    <property type="project" value="UniProtKB-KW"/>
</dbReference>
<evidence type="ECO:0000313" key="2">
    <source>
        <dbReference type="EMBL" id="QNP75477.1"/>
    </source>
</evidence>
<dbReference type="Gene3D" id="1.10.10.800">
    <property type="match status" value="1"/>
</dbReference>
<evidence type="ECO:0000313" key="3">
    <source>
        <dbReference type="Proteomes" id="UP000516052"/>
    </source>
</evidence>
<dbReference type="Gene3D" id="3.40.50.1820">
    <property type="entry name" value="alpha/beta hydrolase"/>
    <property type="match status" value="1"/>
</dbReference>
<dbReference type="KEGG" id="sroi:IAG44_42800"/>
<dbReference type="SUPFAM" id="SSF53474">
    <property type="entry name" value="alpha/beta-Hydrolases"/>
    <property type="match status" value="1"/>
</dbReference>
<keyword evidence="2" id="KW-0378">Hydrolase</keyword>
<proteinExistence type="predicted"/>
<protein>
    <submittedName>
        <fullName evidence="2">Alpha/beta hydrolase</fullName>
    </submittedName>
</protein>
<dbReference type="PANTHER" id="PTHR47751:SF1">
    <property type="entry name" value="SUPERFAMILY HYDROLASE, PUTATIVE (AFU_ORTHOLOGUE AFUA_2G16580)-RELATED"/>
    <property type="match status" value="1"/>
</dbReference>
<dbReference type="PANTHER" id="PTHR47751">
    <property type="entry name" value="SUPERFAMILY HYDROLASE, PUTATIVE (AFU_ORTHOLOGUE AFUA_2G16580)-RELATED"/>
    <property type="match status" value="1"/>
</dbReference>
<reference evidence="2 3" key="1">
    <citation type="submission" date="2020-08" db="EMBL/GenBank/DDBJ databases">
        <title>A novel species.</title>
        <authorList>
            <person name="Gao J."/>
        </authorList>
    </citation>
    <scope>NUCLEOTIDE SEQUENCE [LARGE SCALE GENOMIC DNA]</scope>
    <source>
        <strain evidence="2 3">CRXT-G-22</strain>
    </source>
</reference>